<dbReference type="SMART" id="SM00267">
    <property type="entry name" value="GGDEF"/>
    <property type="match status" value="1"/>
</dbReference>
<dbReference type="Pfam" id="PF00990">
    <property type="entry name" value="GGDEF"/>
    <property type="match status" value="1"/>
</dbReference>
<dbReference type="NCBIfam" id="TIGR00254">
    <property type="entry name" value="GGDEF"/>
    <property type="match status" value="1"/>
</dbReference>
<accession>A0A1G7ZAR7</accession>
<keyword evidence="3" id="KW-1133">Transmembrane helix</keyword>
<dbReference type="CDD" id="cd01949">
    <property type="entry name" value="GGDEF"/>
    <property type="match status" value="1"/>
</dbReference>
<dbReference type="GO" id="GO:0052621">
    <property type="term" value="F:diguanylate cyclase activity"/>
    <property type="evidence" value="ECO:0007669"/>
    <property type="project" value="UniProtKB-EC"/>
</dbReference>
<dbReference type="CDD" id="cd18773">
    <property type="entry name" value="PDC1_HK_sensor"/>
    <property type="match status" value="1"/>
</dbReference>
<dbReference type="RefSeq" id="WP_245696621.1">
    <property type="nucleotide sequence ID" value="NZ_FNDD01000007.1"/>
</dbReference>
<dbReference type="PANTHER" id="PTHR45138">
    <property type="entry name" value="REGULATORY COMPONENTS OF SENSORY TRANSDUCTION SYSTEM"/>
    <property type="match status" value="1"/>
</dbReference>
<dbReference type="PROSITE" id="PS50887">
    <property type="entry name" value="GGDEF"/>
    <property type="match status" value="1"/>
</dbReference>
<dbReference type="Proteomes" id="UP000198854">
    <property type="component" value="Unassembled WGS sequence"/>
</dbReference>
<evidence type="ECO:0000313" key="5">
    <source>
        <dbReference type="EMBL" id="SDH05852.1"/>
    </source>
</evidence>
<dbReference type="STRING" id="861298.SAMN04488136_107101"/>
<proteinExistence type="predicted"/>
<evidence type="ECO:0000256" key="1">
    <source>
        <dbReference type="ARBA" id="ARBA00012528"/>
    </source>
</evidence>
<feature type="domain" description="GGDEF" evidence="4">
    <location>
        <begin position="360"/>
        <end position="489"/>
    </location>
</feature>
<name>A0A1G7ZAR7_9VIBR</name>
<protein>
    <recommendedName>
        <fullName evidence="1">diguanylate cyclase</fullName>
        <ecNumber evidence="1">2.7.7.65</ecNumber>
    </recommendedName>
</protein>
<organism evidence="5 6">
    <name type="scientific">Vibrio xiamenensis</name>
    <dbReference type="NCBI Taxonomy" id="861298"/>
    <lineage>
        <taxon>Bacteria</taxon>
        <taxon>Pseudomonadati</taxon>
        <taxon>Pseudomonadota</taxon>
        <taxon>Gammaproteobacteria</taxon>
        <taxon>Vibrionales</taxon>
        <taxon>Vibrionaceae</taxon>
        <taxon>Vibrio</taxon>
    </lineage>
</organism>
<dbReference type="GO" id="GO:0005886">
    <property type="term" value="C:plasma membrane"/>
    <property type="evidence" value="ECO:0007669"/>
    <property type="project" value="TreeGrafter"/>
</dbReference>
<dbReference type="Gene3D" id="3.30.70.270">
    <property type="match status" value="1"/>
</dbReference>
<feature type="transmembrane region" description="Helical" evidence="3">
    <location>
        <begin position="12"/>
        <end position="33"/>
    </location>
</feature>
<dbReference type="InterPro" id="IPR043128">
    <property type="entry name" value="Rev_trsase/Diguanyl_cyclase"/>
</dbReference>
<dbReference type="EC" id="2.7.7.65" evidence="1"/>
<dbReference type="PANTHER" id="PTHR45138:SF9">
    <property type="entry name" value="DIGUANYLATE CYCLASE DGCM-RELATED"/>
    <property type="match status" value="1"/>
</dbReference>
<comment type="catalytic activity">
    <reaction evidence="2">
        <text>2 GTP = 3',3'-c-di-GMP + 2 diphosphate</text>
        <dbReference type="Rhea" id="RHEA:24898"/>
        <dbReference type="ChEBI" id="CHEBI:33019"/>
        <dbReference type="ChEBI" id="CHEBI:37565"/>
        <dbReference type="ChEBI" id="CHEBI:58805"/>
        <dbReference type="EC" id="2.7.7.65"/>
    </reaction>
</comment>
<dbReference type="AlphaFoldDB" id="A0A1G7ZAR7"/>
<evidence type="ECO:0000256" key="3">
    <source>
        <dbReference type="SAM" id="Phobius"/>
    </source>
</evidence>
<evidence type="ECO:0000256" key="2">
    <source>
        <dbReference type="ARBA" id="ARBA00034247"/>
    </source>
</evidence>
<dbReference type="SUPFAM" id="SSF55073">
    <property type="entry name" value="Nucleotide cyclase"/>
    <property type="match status" value="1"/>
</dbReference>
<keyword evidence="3" id="KW-0472">Membrane</keyword>
<keyword evidence="3" id="KW-0812">Transmembrane</keyword>
<feature type="transmembrane region" description="Helical" evidence="3">
    <location>
        <begin position="303"/>
        <end position="322"/>
    </location>
</feature>
<sequence length="489" mass="55851">MMNVQRHFSLKFVLFVPALLSLIIFALALTNYYDTVNRYIDLEYARIDRALLRSTKAIAAIDYSFSAYRKGQQDLLLEHNRRVIDGVCQMWPIDSLLTGKEGKLNASPVKDLNYLLVGMPNICNPDDPLYQRANRQVEMAPMLSFLHDFDAYLFGVHYIDREGYVFSSPDTLARHISKALLETIEARSYWIEAAKSDPEIALSGPTISKVITKQIASLTIPFFYNQQYQGMISLDIDVPRLLRSNSPLASPIELVDTSEMIRFPSQAKRIHVLNYEDLKTHHALYYQVNWLSELQNFFVLEKYSLIVIGFIYLLSVIVLFYINSNIERSHFKGLAAKDPMTGLLNRRGLEDFWRNTLTQGDITLAVLDIDNFKAINDTYGHDVGDKVICYMAEKIEHNIRTSDAAARFGGEEFVIYLTCGNRENMHDIISRIKDQICEDSHHIIEGGFTVSGGVEVTSIDERSDFKTLFKAADEKLYIAKTNGKDQLVF</sequence>
<evidence type="ECO:0000259" key="4">
    <source>
        <dbReference type="PROSITE" id="PS50887"/>
    </source>
</evidence>
<keyword evidence="6" id="KW-1185">Reference proteome</keyword>
<dbReference type="GO" id="GO:1902201">
    <property type="term" value="P:negative regulation of bacterial-type flagellum-dependent cell motility"/>
    <property type="evidence" value="ECO:0007669"/>
    <property type="project" value="TreeGrafter"/>
</dbReference>
<reference evidence="5 6" key="1">
    <citation type="submission" date="2016-10" db="EMBL/GenBank/DDBJ databases">
        <authorList>
            <person name="de Groot N.N."/>
        </authorList>
    </citation>
    <scope>NUCLEOTIDE SEQUENCE [LARGE SCALE GENOMIC DNA]</scope>
    <source>
        <strain evidence="5 6">CGMCC 1.10228</strain>
    </source>
</reference>
<dbReference type="EMBL" id="FNDD01000007">
    <property type="protein sequence ID" value="SDH05852.1"/>
    <property type="molecule type" value="Genomic_DNA"/>
</dbReference>
<dbReference type="GO" id="GO:0043709">
    <property type="term" value="P:cell adhesion involved in single-species biofilm formation"/>
    <property type="evidence" value="ECO:0007669"/>
    <property type="project" value="TreeGrafter"/>
</dbReference>
<gene>
    <name evidence="5" type="ORF">SAMN04488136_107101</name>
</gene>
<dbReference type="InterPro" id="IPR029787">
    <property type="entry name" value="Nucleotide_cyclase"/>
</dbReference>
<evidence type="ECO:0000313" key="6">
    <source>
        <dbReference type="Proteomes" id="UP000198854"/>
    </source>
</evidence>
<dbReference type="InterPro" id="IPR050469">
    <property type="entry name" value="Diguanylate_Cyclase"/>
</dbReference>
<dbReference type="InterPro" id="IPR000160">
    <property type="entry name" value="GGDEF_dom"/>
</dbReference>